<gene>
    <name evidence="2" type="ORF">SAMN05192543_10251</name>
</gene>
<evidence type="ECO:0000256" key="1">
    <source>
        <dbReference type="SAM" id="Phobius"/>
    </source>
</evidence>
<feature type="transmembrane region" description="Helical" evidence="1">
    <location>
        <begin position="27"/>
        <end position="45"/>
    </location>
</feature>
<name>A0A1I3FPP0_9BURK</name>
<sequence length="56" mass="6187">MLSVVLVFSLVLWMAIAALLLVNHLIVFFSVLLVMGVCFVVDLWLSNASKPKKPEA</sequence>
<dbReference type="STRING" id="420953.SAMN05192543_10251"/>
<evidence type="ECO:0000313" key="2">
    <source>
        <dbReference type="EMBL" id="SFI13248.1"/>
    </source>
</evidence>
<organism evidence="2 3">
    <name type="scientific">Paraburkholderia megapolitana</name>
    <dbReference type="NCBI Taxonomy" id="420953"/>
    <lineage>
        <taxon>Bacteria</taxon>
        <taxon>Pseudomonadati</taxon>
        <taxon>Pseudomonadota</taxon>
        <taxon>Betaproteobacteria</taxon>
        <taxon>Burkholderiales</taxon>
        <taxon>Burkholderiaceae</taxon>
        <taxon>Paraburkholderia</taxon>
    </lineage>
</organism>
<evidence type="ECO:0000313" key="3">
    <source>
        <dbReference type="Proteomes" id="UP000199548"/>
    </source>
</evidence>
<dbReference type="Proteomes" id="UP000199548">
    <property type="component" value="Unassembled WGS sequence"/>
</dbReference>
<proteinExistence type="predicted"/>
<reference evidence="2 3" key="1">
    <citation type="submission" date="2016-10" db="EMBL/GenBank/DDBJ databases">
        <authorList>
            <person name="de Groot N.N."/>
        </authorList>
    </citation>
    <scope>NUCLEOTIDE SEQUENCE [LARGE SCALE GENOMIC DNA]</scope>
    <source>
        <strain evidence="2 3">LMG 23650</strain>
    </source>
</reference>
<keyword evidence="1" id="KW-0812">Transmembrane</keyword>
<dbReference type="AlphaFoldDB" id="A0A1I3FPP0"/>
<protein>
    <submittedName>
        <fullName evidence="2">Uncharacterized protein</fullName>
    </submittedName>
</protein>
<accession>A0A1I3FPP0</accession>
<keyword evidence="1" id="KW-1133">Transmembrane helix</keyword>
<dbReference type="RefSeq" id="WP_170275773.1">
    <property type="nucleotide sequence ID" value="NZ_CP041745.1"/>
</dbReference>
<dbReference type="EMBL" id="FOQU01000002">
    <property type="protein sequence ID" value="SFI13248.1"/>
    <property type="molecule type" value="Genomic_DNA"/>
</dbReference>
<keyword evidence="1" id="KW-0472">Membrane</keyword>
<keyword evidence="3" id="KW-1185">Reference proteome</keyword>